<accession>A0ABM3XIG9</accession>
<feature type="region of interest" description="Disordered" evidence="2">
    <location>
        <begin position="507"/>
        <end position="538"/>
    </location>
</feature>
<reference evidence="6" key="1">
    <citation type="submission" date="2025-08" db="UniProtKB">
        <authorList>
            <consortium name="RefSeq"/>
        </authorList>
    </citation>
    <scope>IDENTIFICATION</scope>
</reference>
<name>A0ABM3XIG9_ERIEU</name>
<keyword evidence="5" id="KW-1185">Reference proteome</keyword>
<feature type="region of interest" description="Disordered" evidence="2">
    <location>
        <begin position="332"/>
        <end position="366"/>
    </location>
</feature>
<evidence type="ECO:0000313" key="6">
    <source>
        <dbReference type="RefSeq" id="XP_060048623.1"/>
    </source>
</evidence>
<dbReference type="InterPro" id="IPR031711">
    <property type="entry name" value="DUF4724"/>
</dbReference>
<evidence type="ECO:0000259" key="4">
    <source>
        <dbReference type="Pfam" id="PF15852"/>
    </source>
</evidence>
<dbReference type="RefSeq" id="XP_060048623.1">
    <property type="nucleotide sequence ID" value="XM_060192640.1"/>
</dbReference>
<dbReference type="InterPro" id="IPR031651">
    <property type="entry name" value="DUF4709"/>
</dbReference>
<dbReference type="Pfam" id="PF15852">
    <property type="entry name" value="DUF4724"/>
    <property type="match status" value="1"/>
</dbReference>
<protein>
    <submittedName>
        <fullName evidence="6">Uncharacterized protein C10orf67 homolog, mitochondrial isoform X1</fullName>
    </submittedName>
</protein>
<dbReference type="PANTHER" id="PTHR22382">
    <property type="entry name" value="RIKEN CDNA 4921504E06 GENE"/>
    <property type="match status" value="1"/>
</dbReference>
<evidence type="ECO:0000256" key="2">
    <source>
        <dbReference type="SAM" id="MobiDB-lite"/>
    </source>
</evidence>
<feature type="coiled-coil region" evidence="1">
    <location>
        <begin position="153"/>
        <end position="232"/>
    </location>
</feature>
<dbReference type="PANTHER" id="PTHR22382:SF7">
    <property type="entry name" value="RIKEN CDNA 4921504E06 GENE"/>
    <property type="match status" value="1"/>
</dbReference>
<evidence type="ECO:0000259" key="3">
    <source>
        <dbReference type="Pfam" id="PF15821"/>
    </source>
</evidence>
<dbReference type="Proteomes" id="UP001652624">
    <property type="component" value="Chromosome 6"/>
</dbReference>
<feature type="compositionally biased region" description="Low complexity" evidence="2">
    <location>
        <begin position="340"/>
        <end position="350"/>
    </location>
</feature>
<dbReference type="GeneID" id="132539022"/>
<proteinExistence type="predicted"/>
<keyword evidence="1" id="KW-0175">Coiled coil</keyword>
<evidence type="ECO:0000256" key="1">
    <source>
        <dbReference type="SAM" id="Coils"/>
    </source>
</evidence>
<feature type="domain" description="DUF4724" evidence="4">
    <location>
        <begin position="439"/>
        <end position="529"/>
    </location>
</feature>
<gene>
    <name evidence="6" type="primary">C6H10orf67</name>
</gene>
<dbReference type="Pfam" id="PF15821">
    <property type="entry name" value="DUF4709"/>
    <property type="match status" value="1"/>
</dbReference>
<organism evidence="5 6">
    <name type="scientific">Erinaceus europaeus</name>
    <name type="common">Western European hedgehog</name>
    <dbReference type="NCBI Taxonomy" id="9365"/>
    <lineage>
        <taxon>Eukaryota</taxon>
        <taxon>Metazoa</taxon>
        <taxon>Chordata</taxon>
        <taxon>Craniata</taxon>
        <taxon>Vertebrata</taxon>
        <taxon>Euteleostomi</taxon>
        <taxon>Mammalia</taxon>
        <taxon>Eutheria</taxon>
        <taxon>Laurasiatheria</taxon>
        <taxon>Eulipotyphla</taxon>
        <taxon>Erinaceidae</taxon>
        <taxon>Erinaceinae</taxon>
        <taxon>Erinaceus</taxon>
    </lineage>
</organism>
<feature type="domain" description="DUF4709" evidence="3">
    <location>
        <begin position="30"/>
        <end position="139"/>
    </location>
</feature>
<evidence type="ECO:0000313" key="5">
    <source>
        <dbReference type="Proteomes" id="UP001652624"/>
    </source>
</evidence>
<sequence>MDAPESEECRKIIENLQSAIEQFQFSPGPRLNISDDLKIGFFSTDHATQTDCSEILTLKQLSSSTEKLVQTVKSLQVDFGFIKQLLQLKFEDRLKEESSNLFTILHDRIRTVEKHYQQNEDMLRKCYNQQLADAIAFIKGMYKQYFDLEEEKALAQDKNVRKLNSLMKKLKEKDDVIKDLREEIEIYEEHGFQRLQDSFDLSTAKGNVEKVASDYRLENEKLLLTISGLEDEIQLNLKENSELEYELIHLRDRTEKDQITIQRLMDGRDRLISELETEKALVQEMVAKQKEQMEVKKKFGNLAIRVSKIAKTKEVPSASPWPMIATAVPAKASDVPRPESSSISSMSAKLQKLKSLKPSQKTEEKPVVREAIPVTVHEPIKKTEDSHALIRQIEMLKTSLEYEKKRSERVVKNAERINKNWEKKFMILRNSFHVLKNEMFTRHTLYRQFAMLADTSFNYIKVKPLYVQSKMNSVTDSESSGSDYRLSSLDNKLVNIVEEPMIFSPSKVKLSSPVEEPELKPLVLQNTPVDDVDEGSPN</sequence>
<dbReference type="InterPro" id="IPR040119">
    <property type="entry name" value="C10orf67-like"/>
</dbReference>